<evidence type="ECO:0000256" key="3">
    <source>
        <dbReference type="ARBA" id="ARBA00022448"/>
    </source>
</evidence>
<keyword evidence="9" id="KW-0674">Reaction center</keyword>
<feature type="binding site" description="covalent" evidence="10">
    <location>
        <position position="323"/>
    </location>
    <ligand>
        <name>heme</name>
        <dbReference type="ChEBI" id="CHEBI:30413"/>
        <label>4</label>
    </ligand>
</feature>
<feature type="binding site" description="covalent" evidence="10">
    <location>
        <position position="156"/>
    </location>
    <ligand>
        <name>heme</name>
        <dbReference type="ChEBI" id="CHEBI:30413"/>
        <label>2</label>
    </ligand>
</feature>
<feature type="binding site" description="axial binding residue" evidence="11">
    <location>
        <position position="95"/>
    </location>
    <ligand>
        <name>heme</name>
        <dbReference type="ChEBI" id="CHEBI:30413"/>
        <label>1</label>
    </ligand>
    <ligandPart>
        <name>Fe</name>
        <dbReference type="ChEBI" id="CHEBI:18248"/>
    </ligandPart>
</feature>
<proteinExistence type="predicted"/>
<organism evidence="12">
    <name type="scientific">uncultured Craurococcus sp</name>
    <dbReference type="NCBI Taxonomy" id="1135998"/>
    <lineage>
        <taxon>Bacteria</taxon>
        <taxon>Pseudomonadati</taxon>
        <taxon>Pseudomonadota</taxon>
        <taxon>Alphaproteobacteria</taxon>
        <taxon>Acetobacterales</taxon>
        <taxon>Acetobacteraceae</taxon>
        <taxon>Craurococcus</taxon>
        <taxon>environmental samples</taxon>
    </lineage>
</organism>
<name>A0A6J4HK62_9PROT</name>
<dbReference type="InterPro" id="IPR023119">
    <property type="entry name" value="Multihaem_cyt_PRC_cyt_su-like"/>
</dbReference>
<evidence type="ECO:0000256" key="9">
    <source>
        <dbReference type="PIRNR" id="PIRNR000017"/>
    </source>
</evidence>
<dbReference type="PIRSF" id="PIRSF000017">
    <property type="entry name" value="RC_cytochrome"/>
    <property type="match status" value="1"/>
</dbReference>
<dbReference type="CDD" id="cd09224">
    <property type="entry name" value="CytoC_RC"/>
    <property type="match status" value="1"/>
</dbReference>
<dbReference type="InterPro" id="IPR036280">
    <property type="entry name" value="Multihaem_cyt_sf"/>
</dbReference>
<dbReference type="GO" id="GO:0030077">
    <property type="term" value="C:plasma membrane light-harvesting complex"/>
    <property type="evidence" value="ECO:0007669"/>
    <property type="project" value="InterPro"/>
</dbReference>
<dbReference type="InterPro" id="IPR003158">
    <property type="entry name" value="Photosyn_RC_cyt_c-su"/>
</dbReference>
<gene>
    <name evidence="12" type="ORF">AVDCRST_MAG27-628</name>
</gene>
<keyword evidence="4 9" id="KW-0602">Photosynthesis</keyword>
<evidence type="ECO:0000256" key="11">
    <source>
        <dbReference type="PIRSR" id="PIRSR000017-2"/>
    </source>
</evidence>
<feature type="binding site" description="axial binding residue" evidence="11">
    <location>
        <position position="131"/>
    </location>
    <ligand>
        <name>heme</name>
        <dbReference type="ChEBI" id="CHEBI:30413"/>
        <label>2</label>
    </ligand>
    <ligandPart>
        <name>Fe</name>
        <dbReference type="ChEBI" id="CHEBI:18248"/>
    </ligandPart>
</feature>
<feature type="binding site" description="axial binding residue" evidence="11">
    <location>
        <position position="238"/>
    </location>
    <ligand>
        <name>heme</name>
        <dbReference type="ChEBI" id="CHEBI:30413"/>
        <label>3</label>
    </ligand>
    <ligandPart>
        <name>Fe</name>
        <dbReference type="ChEBI" id="CHEBI:18248"/>
    </ligandPart>
</feature>
<feature type="binding site" description="axial binding residue" evidence="11">
    <location>
        <position position="112"/>
    </location>
    <ligand>
        <name>heme</name>
        <dbReference type="ChEBI" id="CHEBI:30413"/>
        <label>1</label>
    </ligand>
    <ligandPart>
        <name>Fe</name>
        <dbReference type="ChEBI" id="CHEBI:18248"/>
    </ligandPart>
</feature>
<feature type="binding site" description="covalent" evidence="10">
    <location>
        <position position="153"/>
    </location>
    <ligand>
        <name>heme</name>
        <dbReference type="ChEBI" id="CHEBI:30413"/>
        <label>2</label>
    </ligand>
</feature>
<feature type="binding site" description="covalent" evidence="10">
    <location>
        <position position="249"/>
    </location>
    <ligand>
        <name>heme</name>
        <dbReference type="ChEBI" id="CHEBI:30413"/>
        <label>3</label>
    </ligand>
</feature>
<feature type="binding site" description="axial binding residue" evidence="11">
    <location>
        <position position="324"/>
    </location>
    <ligand>
        <name>heme</name>
        <dbReference type="ChEBI" id="CHEBI:30413"/>
        <label>4</label>
    </ligand>
    <ligandPart>
        <name>Fe</name>
        <dbReference type="ChEBI" id="CHEBI:18248"/>
    </ligandPart>
</feature>
<keyword evidence="6 9" id="KW-0479">Metal-binding</keyword>
<evidence type="ECO:0000256" key="1">
    <source>
        <dbReference type="ARBA" id="ARBA00003196"/>
    </source>
</evidence>
<evidence type="ECO:0000256" key="10">
    <source>
        <dbReference type="PIRSR" id="PIRSR000017-1"/>
    </source>
</evidence>
<evidence type="ECO:0000256" key="4">
    <source>
        <dbReference type="ARBA" id="ARBA00022531"/>
    </source>
</evidence>
<dbReference type="Gene3D" id="1.10.468.10">
    <property type="entry name" value="Photosynthetic Reaction Center, subunit C, domain 2"/>
    <property type="match status" value="2"/>
</dbReference>
<dbReference type="Pfam" id="PF02276">
    <property type="entry name" value="CytoC_RC"/>
    <property type="match status" value="1"/>
</dbReference>
<evidence type="ECO:0000256" key="2">
    <source>
        <dbReference type="ARBA" id="ARBA00015978"/>
    </source>
</evidence>
<sequence>MSFSLKLGAVLAGLLGLAVILFTFERPPVETVQTGFRGVALGNIANPRLQTTLVAANQVPAPLPRVPSVGPRAGQVYQNVKVLGDLGVAEFARTMAALTAWVSPQQGCGYCHNTANMASDEVYTKVVSRRMLQMVARINAEWKPHVLETGVTCYTCHRGNPVPANVWSQDPGGRTAGFAANPGGQNLGAPAVGYSSLPYDPFTAYLDQADNIRVQSATALPAGDTQKVKDTEQTLGLMIHFSTSLGVNCTTCHNTRAFSDWEQSAPQRTNAWHGIRMVRDINHNFIEPLQPVWAANPNGPAGGPVRPRLGAAGDPLKVNCATCHQGVAKPLNGVSMIPDYPELARITNIEAPPPVRR</sequence>
<dbReference type="GO" id="GO:0005506">
    <property type="term" value="F:iron ion binding"/>
    <property type="evidence" value="ECO:0007669"/>
    <property type="project" value="InterPro"/>
</dbReference>
<keyword evidence="3 9" id="KW-0813">Transport</keyword>
<keyword evidence="7 9" id="KW-0249">Electron transport</keyword>
<dbReference type="NCBIfam" id="NF040706">
    <property type="entry name" value="photo_cyt_PufC"/>
    <property type="match status" value="1"/>
</dbReference>
<evidence type="ECO:0000313" key="12">
    <source>
        <dbReference type="EMBL" id="CAA9226235.1"/>
    </source>
</evidence>
<feature type="binding site" description="axial binding residue" evidence="11">
    <location>
        <position position="157"/>
    </location>
    <ligand>
        <name>heme</name>
        <dbReference type="ChEBI" id="CHEBI:30413"/>
        <label>2</label>
    </ligand>
    <ligandPart>
        <name>Fe</name>
        <dbReference type="ChEBI" id="CHEBI:18248"/>
    </ligandPart>
</feature>
<reference evidence="12" key="1">
    <citation type="submission" date="2020-02" db="EMBL/GenBank/DDBJ databases">
        <authorList>
            <person name="Meier V. D."/>
        </authorList>
    </citation>
    <scope>NUCLEOTIDE SEQUENCE</scope>
    <source>
        <strain evidence="12">AVDCRST_MAG27</strain>
    </source>
</reference>
<feature type="binding site" description="covalent" evidence="10">
    <location>
        <position position="111"/>
    </location>
    <ligand>
        <name>heme</name>
        <dbReference type="ChEBI" id="CHEBI:30413"/>
        <label>1</label>
    </ligand>
</feature>
<comment type="PTM">
    <text evidence="9 10">Binds 4 heme groups per subunit.</text>
</comment>
<feature type="binding site" description="axial binding residue" evidence="11">
    <location>
        <position position="145"/>
    </location>
    <ligand>
        <name>heme</name>
        <dbReference type="ChEBI" id="CHEBI:30413"/>
        <label>4</label>
    </ligand>
    <ligandPart>
        <name>Fe</name>
        <dbReference type="ChEBI" id="CHEBI:18248"/>
    </ligandPart>
</feature>
<accession>A0A6J4HK62</accession>
<keyword evidence="8 9" id="KW-0408">Iron</keyword>
<dbReference type="AlphaFoldDB" id="A0A6J4HK62"/>
<evidence type="ECO:0000256" key="7">
    <source>
        <dbReference type="ARBA" id="ARBA00022982"/>
    </source>
</evidence>
<protein>
    <recommendedName>
        <fullName evidence="2 9">Photosynthetic reaction center cytochrome c subunit</fullName>
    </recommendedName>
</protein>
<comment type="function">
    <text evidence="1 9">The reaction center of purple bacteria contains a tightly bound cytochrome molecule which re-reduces the photo oxidized primary electron donor.</text>
</comment>
<keyword evidence="5 9" id="KW-0349">Heme</keyword>
<feature type="binding site" description="covalent" evidence="10">
    <location>
        <position position="252"/>
    </location>
    <ligand>
        <name>heme</name>
        <dbReference type="ChEBI" id="CHEBI:30413"/>
        <label>3</label>
    </ligand>
</feature>
<dbReference type="GO" id="GO:0009055">
    <property type="term" value="F:electron transfer activity"/>
    <property type="evidence" value="ECO:0007669"/>
    <property type="project" value="InterPro"/>
</dbReference>
<feature type="binding site" description="covalent" evidence="10">
    <location>
        <position position="108"/>
    </location>
    <ligand>
        <name>heme</name>
        <dbReference type="ChEBI" id="CHEBI:30413"/>
        <label>1</label>
    </ligand>
</feature>
<dbReference type="EMBL" id="CADCTD010000023">
    <property type="protein sequence ID" value="CAA9226235.1"/>
    <property type="molecule type" value="Genomic_DNA"/>
</dbReference>
<dbReference type="GO" id="GO:0019684">
    <property type="term" value="P:photosynthesis, light reaction"/>
    <property type="evidence" value="ECO:0007669"/>
    <property type="project" value="InterPro"/>
</dbReference>
<evidence type="ECO:0000256" key="5">
    <source>
        <dbReference type="ARBA" id="ARBA00022617"/>
    </source>
</evidence>
<feature type="binding site" description="covalent" evidence="10">
    <location>
        <position position="320"/>
    </location>
    <ligand>
        <name>heme</name>
        <dbReference type="ChEBI" id="CHEBI:30413"/>
        <label>4</label>
    </ligand>
</feature>
<dbReference type="SUPFAM" id="SSF48695">
    <property type="entry name" value="Multiheme cytochromes"/>
    <property type="match status" value="1"/>
</dbReference>
<evidence type="ECO:0000256" key="6">
    <source>
        <dbReference type="ARBA" id="ARBA00022723"/>
    </source>
</evidence>
<evidence type="ECO:0000256" key="8">
    <source>
        <dbReference type="ARBA" id="ARBA00023004"/>
    </source>
</evidence>
<dbReference type="GO" id="GO:0020037">
    <property type="term" value="F:heme binding"/>
    <property type="evidence" value="ECO:0007669"/>
    <property type="project" value="InterPro"/>
</dbReference>
<feature type="binding site" description="axial binding residue" evidence="11">
    <location>
        <position position="253"/>
    </location>
    <ligand>
        <name>heme</name>
        <dbReference type="ChEBI" id="CHEBI:30413"/>
        <label>3</label>
    </ligand>
    <ligandPart>
        <name>Fe</name>
        <dbReference type="ChEBI" id="CHEBI:18248"/>
    </ligandPart>
</feature>